<dbReference type="EMBL" id="JAXAVX010000001">
    <property type="protein sequence ID" value="MDX8150237.1"/>
    <property type="molecule type" value="Genomic_DNA"/>
</dbReference>
<evidence type="ECO:0000313" key="2">
    <source>
        <dbReference type="Proteomes" id="UP001277761"/>
    </source>
</evidence>
<protein>
    <recommendedName>
        <fullName evidence="3">DUF4230 domain-containing protein</fullName>
    </recommendedName>
</protein>
<dbReference type="Proteomes" id="UP001277761">
    <property type="component" value="Unassembled WGS sequence"/>
</dbReference>
<proteinExistence type="predicted"/>
<gene>
    <name evidence="1" type="ORF">SK069_01400</name>
</gene>
<evidence type="ECO:0000313" key="1">
    <source>
        <dbReference type="EMBL" id="MDX8150237.1"/>
    </source>
</evidence>
<reference evidence="1 2" key="1">
    <citation type="submission" date="2023-11" db="EMBL/GenBank/DDBJ databases">
        <authorList>
            <person name="Xu M."/>
            <person name="Jiang T."/>
        </authorList>
    </citation>
    <scope>NUCLEOTIDE SEQUENCE [LARGE SCALE GENOMIC DNA]</scope>
    <source>
        <strain evidence="1 2">SD</strain>
    </source>
</reference>
<sequence length="126" mass="13163">MSAPRRRSTAPTLLALSAAVAILLAVVVVRLAGGDDPRTGSPVAAPVADGVVVEVPDARGRRLIEAYARRIGAEDRPAVRALGQAVVVRVRPRRADVLVRAGGRAARFSRADDPRLQAFVARALGG</sequence>
<organism evidence="1 2">
    <name type="scientific">Patulibacter brassicae</name>
    <dbReference type="NCBI Taxonomy" id="1705717"/>
    <lineage>
        <taxon>Bacteria</taxon>
        <taxon>Bacillati</taxon>
        <taxon>Actinomycetota</taxon>
        <taxon>Thermoleophilia</taxon>
        <taxon>Solirubrobacterales</taxon>
        <taxon>Patulibacteraceae</taxon>
        <taxon>Patulibacter</taxon>
    </lineage>
</organism>
<name>A0ABU4VEL5_9ACTN</name>
<keyword evidence="2" id="KW-1185">Reference proteome</keyword>
<comment type="caution">
    <text evidence="1">The sequence shown here is derived from an EMBL/GenBank/DDBJ whole genome shotgun (WGS) entry which is preliminary data.</text>
</comment>
<accession>A0ABU4VEL5</accession>
<evidence type="ECO:0008006" key="3">
    <source>
        <dbReference type="Google" id="ProtNLM"/>
    </source>
</evidence>
<dbReference type="RefSeq" id="WP_319952388.1">
    <property type="nucleotide sequence ID" value="NZ_JAXAVX010000001.1"/>
</dbReference>